<name>A0A382SFW7_9ZZZZ</name>
<gene>
    <name evidence="6" type="ORF">METZ01_LOCUS361704</name>
</gene>
<feature type="non-terminal residue" evidence="6">
    <location>
        <position position="177"/>
    </location>
</feature>
<feature type="transmembrane region" description="Helical" evidence="5">
    <location>
        <begin position="73"/>
        <end position="95"/>
    </location>
</feature>
<evidence type="ECO:0000256" key="1">
    <source>
        <dbReference type="ARBA" id="ARBA00004141"/>
    </source>
</evidence>
<organism evidence="6">
    <name type="scientific">marine metagenome</name>
    <dbReference type="NCBI Taxonomy" id="408172"/>
    <lineage>
        <taxon>unclassified sequences</taxon>
        <taxon>metagenomes</taxon>
        <taxon>ecological metagenomes</taxon>
    </lineage>
</organism>
<evidence type="ECO:0000256" key="2">
    <source>
        <dbReference type="ARBA" id="ARBA00022692"/>
    </source>
</evidence>
<accession>A0A382SFW7</accession>
<evidence type="ECO:0000256" key="3">
    <source>
        <dbReference type="ARBA" id="ARBA00022989"/>
    </source>
</evidence>
<dbReference type="EMBL" id="UINC01128846">
    <property type="protein sequence ID" value="SVD08850.1"/>
    <property type="molecule type" value="Genomic_DNA"/>
</dbReference>
<proteinExistence type="predicted"/>
<dbReference type="Pfam" id="PF01925">
    <property type="entry name" value="TauE"/>
    <property type="match status" value="1"/>
</dbReference>
<dbReference type="GO" id="GO:0016020">
    <property type="term" value="C:membrane"/>
    <property type="evidence" value="ECO:0007669"/>
    <property type="project" value="UniProtKB-SubCell"/>
</dbReference>
<keyword evidence="4 5" id="KW-0472">Membrane</keyword>
<evidence type="ECO:0000313" key="6">
    <source>
        <dbReference type="EMBL" id="SVD08850.1"/>
    </source>
</evidence>
<evidence type="ECO:0000256" key="5">
    <source>
        <dbReference type="SAM" id="Phobius"/>
    </source>
</evidence>
<feature type="transmembrane region" description="Helical" evidence="5">
    <location>
        <begin position="107"/>
        <end position="122"/>
    </location>
</feature>
<dbReference type="InterPro" id="IPR002781">
    <property type="entry name" value="TM_pro_TauE-like"/>
</dbReference>
<keyword evidence="3 5" id="KW-1133">Transmembrane helix</keyword>
<feature type="transmembrane region" description="Helical" evidence="5">
    <location>
        <begin position="134"/>
        <end position="156"/>
    </location>
</feature>
<keyword evidence="2 5" id="KW-0812">Transmembrane</keyword>
<protein>
    <submittedName>
        <fullName evidence="6">Uncharacterized protein</fullName>
    </submittedName>
</protein>
<feature type="transmembrane region" description="Helical" evidence="5">
    <location>
        <begin position="27"/>
        <end position="52"/>
    </location>
</feature>
<sequence length="177" mass="19248">MEPVILVVVAFITSAISAILGMGGGIILLGIMALLIPNGYMVIALHGVVQLVSNITRSYIFRQHIKRHIIWQYLPGAILGLCISAIIIIILIYAFNVQSANDIKVDFLKPLIGIFIIWFVFAKRPHIKNESSHFFGVGFVSGISTTFIGATGPLIAPFFLKGGLTKENIIANKAVCQ</sequence>
<reference evidence="6" key="1">
    <citation type="submission" date="2018-05" db="EMBL/GenBank/DDBJ databases">
        <authorList>
            <person name="Lanie J.A."/>
            <person name="Ng W.-L."/>
            <person name="Kazmierczak K.M."/>
            <person name="Andrzejewski T.M."/>
            <person name="Davidsen T.M."/>
            <person name="Wayne K.J."/>
            <person name="Tettelin H."/>
            <person name="Glass J.I."/>
            <person name="Rusch D."/>
            <person name="Podicherti R."/>
            <person name="Tsui H.-C.T."/>
            <person name="Winkler M.E."/>
        </authorList>
    </citation>
    <scope>NUCLEOTIDE SEQUENCE</scope>
</reference>
<evidence type="ECO:0000256" key="4">
    <source>
        <dbReference type="ARBA" id="ARBA00023136"/>
    </source>
</evidence>
<dbReference type="AlphaFoldDB" id="A0A382SFW7"/>
<comment type="subcellular location">
    <subcellularLocation>
        <location evidence="1">Membrane</location>
        <topology evidence="1">Multi-pass membrane protein</topology>
    </subcellularLocation>
</comment>